<name>A0AAW1YK22_RUBAR</name>
<keyword evidence="2" id="KW-1185">Reference proteome</keyword>
<proteinExistence type="predicted"/>
<dbReference type="AlphaFoldDB" id="A0AAW1YK22"/>
<accession>A0AAW1YK22</accession>
<protein>
    <submittedName>
        <fullName evidence="1">Uncharacterized protein</fullName>
    </submittedName>
</protein>
<sequence>MELSRGLHLDFAAKEIGPVRPTDFRVRDSKESSVIKKVETMVRLVVKGMKLRSMEETRFSLQETPEKSHGFWLRSQLKRRVGFGGESLKLRS</sequence>
<comment type="caution">
    <text evidence="1">The sequence shown here is derived from an EMBL/GenBank/DDBJ whole genome shotgun (WGS) entry which is preliminary data.</text>
</comment>
<dbReference type="EMBL" id="JBEDUW010000001">
    <property type="protein sequence ID" value="KAK9948993.1"/>
    <property type="molecule type" value="Genomic_DNA"/>
</dbReference>
<reference evidence="1 2" key="1">
    <citation type="journal article" date="2023" name="G3 (Bethesda)">
        <title>A chromosome-length genome assembly and annotation of blackberry (Rubus argutus, cv. 'Hillquist').</title>
        <authorList>
            <person name="Bruna T."/>
            <person name="Aryal R."/>
            <person name="Dudchenko O."/>
            <person name="Sargent D.J."/>
            <person name="Mead D."/>
            <person name="Buti M."/>
            <person name="Cavallini A."/>
            <person name="Hytonen T."/>
            <person name="Andres J."/>
            <person name="Pham M."/>
            <person name="Weisz D."/>
            <person name="Mascagni F."/>
            <person name="Usai G."/>
            <person name="Natali L."/>
            <person name="Bassil N."/>
            <person name="Fernandez G.E."/>
            <person name="Lomsadze A."/>
            <person name="Armour M."/>
            <person name="Olukolu B."/>
            <person name="Poorten T."/>
            <person name="Britton C."/>
            <person name="Davik J."/>
            <person name="Ashrafi H."/>
            <person name="Aiden E.L."/>
            <person name="Borodovsky M."/>
            <person name="Worthington M."/>
        </authorList>
    </citation>
    <scope>NUCLEOTIDE SEQUENCE [LARGE SCALE GENOMIC DNA]</scope>
    <source>
        <strain evidence="1">PI 553951</strain>
    </source>
</reference>
<dbReference type="Proteomes" id="UP001457282">
    <property type="component" value="Unassembled WGS sequence"/>
</dbReference>
<gene>
    <name evidence="1" type="ORF">M0R45_004544</name>
</gene>
<organism evidence="1 2">
    <name type="scientific">Rubus argutus</name>
    <name type="common">Southern blackberry</name>
    <dbReference type="NCBI Taxonomy" id="59490"/>
    <lineage>
        <taxon>Eukaryota</taxon>
        <taxon>Viridiplantae</taxon>
        <taxon>Streptophyta</taxon>
        <taxon>Embryophyta</taxon>
        <taxon>Tracheophyta</taxon>
        <taxon>Spermatophyta</taxon>
        <taxon>Magnoliopsida</taxon>
        <taxon>eudicotyledons</taxon>
        <taxon>Gunneridae</taxon>
        <taxon>Pentapetalae</taxon>
        <taxon>rosids</taxon>
        <taxon>fabids</taxon>
        <taxon>Rosales</taxon>
        <taxon>Rosaceae</taxon>
        <taxon>Rosoideae</taxon>
        <taxon>Rosoideae incertae sedis</taxon>
        <taxon>Rubus</taxon>
    </lineage>
</organism>
<evidence type="ECO:0000313" key="2">
    <source>
        <dbReference type="Proteomes" id="UP001457282"/>
    </source>
</evidence>
<evidence type="ECO:0000313" key="1">
    <source>
        <dbReference type="EMBL" id="KAK9948993.1"/>
    </source>
</evidence>